<evidence type="ECO:0000313" key="5">
    <source>
        <dbReference type="Proteomes" id="UP000298663"/>
    </source>
</evidence>
<protein>
    <submittedName>
        <fullName evidence="4">Uncharacterized protein</fullName>
    </submittedName>
</protein>
<feature type="compositionally biased region" description="Acidic residues" evidence="1">
    <location>
        <begin position="236"/>
        <end position="251"/>
    </location>
</feature>
<feature type="chain" id="PRO_5021029619" evidence="3">
    <location>
        <begin position="16"/>
        <end position="353"/>
    </location>
</feature>
<evidence type="ECO:0000313" key="4">
    <source>
        <dbReference type="EMBL" id="TKR57826.1"/>
    </source>
</evidence>
<reference evidence="4 5" key="2">
    <citation type="journal article" date="2019" name="G3 (Bethesda)">
        <title>Hybrid Assembly of the Genome of the Entomopathogenic Nematode Steinernema carpocapsae Identifies the X-Chromosome.</title>
        <authorList>
            <person name="Serra L."/>
            <person name="Macchietto M."/>
            <person name="Macias-Munoz A."/>
            <person name="McGill C.J."/>
            <person name="Rodriguez I.M."/>
            <person name="Rodriguez B."/>
            <person name="Murad R."/>
            <person name="Mortazavi A."/>
        </authorList>
    </citation>
    <scope>NUCLEOTIDE SEQUENCE [LARGE SCALE GENOMIC DNA]</scope>
    <source>
        <strain evidence="4 5">ALL</strain>
    </source>
</reference>
<dbReference type="OrthoDB" id="5812721at2759"/>
<feature type="region of interest" description="Disordered" evidence="1">
    <location>
        <begin position="137"/>
        <end position="274"/>
    </location>
</feature>
<feature type="transmembrane region" description="Helical" evidence="2">
    <location>
        <begin position="316"/>
        <end position="339"/>
    </location>
</feature>
<accession>A0A4U5LPH7</accession>
<dbReference type="AlphaFoldDB" id="A0A4U5LPH7"/>
<dbReference type="Proteomes" id="UP000298663">
    <property type="component" value="Unassembled WGS sequence"/>
</dbReference>
<keyword evidence="3" id="KW-0732">Signal</keyword>
<evidence type="ECO:0000256" key="2">
    <source>
        <dbReference type="SAM" id="Phobius"/>
    </source>
</evidence>
<keyword evidence="5" id="KW-1185">Reference proteome</keyword>
<feature type="compositionally biased region" description="Basic and acidic residues" evidence="1">
    <location>
        <begin position="252"/>
        <end position="274"/>
    </location>
</feature>
<keyword evidence="2" id="KW-1133">Transmembrane helix</keyword>
<proteinExistence type="predicted"/>
<feature type="compositionally biased region" description="Acidic residues" evidence="1">
    <location>
        <begin position="138"/>
        <end position="152"/>
    </location>
</feature>
<feature type="compositionally biased region" description="Acidic residues" evidence="1">
    <location>
        <begin position="190"/>
        <end position="202"/>
    </location>
</feature>
<feature type="compositionally biased region" description="Basic and acidic residues" evidence="1">
    <location>
        <begin position="203"/>
        <end position="213"/>
    </location>
</feature>
<feature type="signal peptide" evidence="3">
    <location>
        <begin position="1"/>
        <end position="15"/>
    </location>
</feature>
<feature type="compositionally biased region" description="Acidic residues" evidence="1">
    <location>
        <begin position="173"/>
        <end position="182"/>
    </location>
</feature>
<evidence type="ECO:0000256" key="1">
    <source>
        <dbReference type="SAM" id="MobiDB-lite"/>
    </source>
</evidence>
<reference evidence="4 5" key="1">
    <citation type="journal article" date="2015" name="Genome Biol.">
        <title>Comparative genomics of Steinernema reveals deeply conserved gene regulatory networks.</title>
        <authorList>
            <person name="Dillman A.R."/>
            <person name="Macchietto M."/>
            <person name="Porter C.F."/>
            <person name="Rogers A."/>
            <person name="Williams B."/>
            <person name="Antoshechkin I."/>
            <person name="Lee M.M."/>
            <person name="Goodwin Z."/>
            <person name="Lu X."/>
            <person name="Lewis E.E."/>
            <person name="Goodrich-Blair H."/>
            <person name="Stock S.P."/>
            <person name="Adams B.J."/>
            <person name="Sternberg P.W."/>
            <person name="Mortazavi A."/>
        </authorList>
    </citation>
    <scope>NUCLEOTIDE SEQUENCE [LARGE SCALE GENOMIC DNA]</scope>
    <source>
        <strain evidence="4 5">ALL</strain>
    </source>
</reference>
<keyword evidence="2" id="KW-0472">Membrane</keyword>
<dbReference type="EMBL" id="AZBU02000014">
    <property type="protein sequence ID" value="TKR57826.1"/>
    <property type="molecule type" value="Genomic_DNA"/>
</dbReference>
<organism evidence="4 5">
    <name type="scientific">Steinernema carpocapsae</name>
    <name type="common">Entomopathogenic nematode</name>
    <dbReference type="NCBI Taxonomy" id="34508"/>
    <lineage>
        <taxon>Eukaryota</taxon>
        <taxon>Metazoa</taxon>
        <taxon>Ecdysozoa</taxon>
        <taxon>Nematoda</taxon>
        <taxon>Chromadorea</taxon>
        <taxon>Rhabditida</taxon>
        <taxon>Tylenchina</taxon>
        <taxon>Panagrolaimomorpha</taxon>
        <taxon>Strongyloidoidea</taxon>
        <taxon>Steinernematidae</taxon>
        <taxon>Steinernema</taxon>
    </lineage>
</organism>
<keyword evidence="2" id="KW-0812">Transmembrane</keyword>
<comment type="caution">
    <text evidence="4">The sequence shown here is derived from an EMBL/GenBank/DDBJ whole genome shotgun (WGS) entry which is preliminary data.</text>
</comment>
<evidence type="ECO:0000256" key="3">
    <source>
        <dbReference type="SAM" id="SignalP"/>
    </source>
</evidence>
<sequence length="353" mass="39937">MLVLALALLVVGVVAEDNGNICPLKNHYVCNSIVPEHACVCAMAKSAETYAPAQTCNNNVDIDNDEMKAFSITFDLNGDSNKFDQFPEDQFRKEVARTLMVPEEKIFIFRMGCFDDDDKLIVQFGVLKKHIVVNKANDDDDEDDENDDDDKDDDKTNENDDDEDDQKSTQKDDDPEDDDDADNDSKAQDDKDDEDEKDDNDGDKDHSTEVADKDDNESEQVQLPKTFNAKKSKFDEDNDDDDGEEDEEEEDDKKKAKNNDDNDSKEGKTLYDRNDFIDPSKHIDTLKINDKIGDLYADQYAVVDKLINIESTSSNFVLIVQGVIMGIFFIISCICGIAFSCRQNGYQDDLQRV</sequence>
<name>A0A4U5LPH7_STECR</name>
<gene>
    <name evidence="4" type="ORF">L596_030473</name>
</gene>